<proteinExistence type="predicted"/>
<sequence length="166" mass="18128">MDGYGNHWHQEWDEGEISQDHVFSTVVPSGYFAQVAATSYEPTVYQDVQGGDVGPMQHYQTFPQFFDGPSALSTESHNGASQDPQHHSAAQLTQANYTAVYRSDVQALSPVSSFATPSASESSVDTPQSYQQGNNAFTQSYNASTGAHSMPEEAFSPADEFKRFSK</sequence>
<name>A0A014P214_9HYPO</name>
<dbReference type="Proteomes" id="UP000030151">
    <property type="component" value="Unassembled WGS sequence"/>
</dbReference>
<evidence type="ECO:0000256" key="1">
    <source>
        <dbReference type="SAM" id="MobiDB-lite"/>
    </source>
</evidence>
<dbReference type="HOGENOM" id="CLU_1644113_0_0_1"/>
<feature type="compositionally biased region" description="Polar residues" evidence="1">
    <location>
        <begin position="124"/>
        <end position="147"/>
    </location>
</feature>
<gene>
    <name evidence="2" type="ORF">X797_011551</name>
</gene>
<feature type="compositionally biased region" description="Polar residues" evidence="1">
    <location>
        <begin position="71"/>
        <end position="93"/>
    </location>
</feature>
<feature type="region of interest" description="Disordered" evidence="1">
    <location>
        <begin position="115"/>
        <end position="166"/>
    </location>
</feature>
<dbReference type="OrthoDB" id="10408279at2759"/>
<dbReference type="EMBL" id="JELW01000084">
    <property type="protein sequence ID" value="EXU95363.1"/>
    <property type="molecule type" value="Genomic_DNA"/>
</dbReference>
<feature type="region of interest" description="Disordered" evidence="1">
    <location>
        <begin position="65"/>
        <end position="93"/>
    </location>
</feature>
<evidence type="ECO:0000313" key="2">
    <source>
        <dbReference type="EMBL" id="EXU95363.1"/>
    </source>
</evidence>
<evidence type="ECO:0000313" key="3">
    <source>
        <dbReference type="Proteomes" id="UP000030151"/>
    </source>
</evidence>
<accession>A0A014P214</accession>
<organism evidence="2 3">
    <name type="scientific">Metarhizium robertsii</name>
    <dbReference type="NCBI Taxonomy" id="568076"/>
    <lineage>
        <taxon>Eukaryota</taxon>
        <taxon>Fungi</taxon>
        <taxon>Dikarya</taxon>
        <taxon>Ascomycota</taxon>
        <taxon>Pezizomycotina</taxon>
        <taxon>Sordariomycetes</taxon>
        <taxon>Hypocreomycetidae</taxon>
        <taxon>Hypocreales</taxon>
        <taxon>Clavicipitaceae</taxon>
        <taxon>Metarhizium</taxon>
    </lineage>
</organism>
<reference evidence="2 3" key="1">
    <citation type="submission" date="2014-02" db="EMBL/GenBank/DDBJ databases">
        <title>The genome sequence of the entomopathogenic fungus Metarhizium robertsii ARSEF 2575.</title>
        <authorList>
            <person name="Giuliano Garisto Donzelli B."/>
            <person name="Roe B.A."/>
            <person name="Macmil S.L."/>
            <person name="Krasnoff S.B."/>
            <person name="Gibson D.M."/>
        </authorList>
    </citation>
    <scope>NUCLEOTIDE SEQUENCE [LARGE SCALE GENOMIC DNA]</scope>
    <source>
        <strain evidence="2 3">ARSEF 2575</strain>
    </source>
</reference>
<dbReference type="AlphaFoldDB" id="A0A014P214"/>
<protein>
    <submittedName>
        <fullName evidence="2">Uncharacterized protein</fullName>
    </submittedName>
</protein>
<comment type="caution">
    <text evidence="2">The sequence shown here is derived from an EMBL/GenBank/DDBJ whole genome shotgun (WGS) entry which is preliminary data.</text>
</comment>